<protein>
    <recommendedName>
        <fullName evidence="4">DUF218 domain-containing protein</fullName>
    </recommendedName>
</protein>
<keyword evidence="1" id="KW-1133">Transmembrane helix</keyword>
<gene>
    <name evidence="2" type="ORF">FA14DRAFT_160588</name>
</gene>
<keyword evidence="1" id="KW-0472">Membrane</keyword>
<dbReference type="RefSeq" id="XP_025355745.1">
    <property type="nucleotide sequence ID" value="XM_025498743.1"/>
</dbReference>
<dbReference type="EMBL" id="KZ819603">
    <property type="protein sequence ID" value="PWN35443.1"/>
    <property type="molecule type" value="Genomic_DNA"/>
</dbReference>
<dbReference type="GO" id="GO:0005737">
    <property type="term" value="C:cytoplasm"/>
    <property type="evidence" value="ECO:0007669"/>
    <property type="project" value="TreeGrafter"/>
</dbReference>
<keyword evidence="3" id="KW-1185">Reference proteome</keyword>
<dbReference type="FunCoup" id="A0A316VGJ1">
    <property type="interactions" value="6"/>
</dbReference>
<sequence>MIPRAPTSVLSGNGSRKSGISLSLNGSPAHGPGSALGTLRERLAARSRVTNLGIALLLGIASMSILMNMRFLLFGKSYIPPPGFATWQSFHGLTPSMLSDSIPSPPKGVDKLNHMVLVPGHAIWAGNDFKDRFNDENWILEPYQRGGSVKTFWKHIQKGVEIADADPTALLIFSGGQTRTTSLQTEAESLLALAISSDLSLPVLPGFNFTERVESHNKITASHDEILGRVGAKAQSNAGVAASPGLVGVRMTTENFALDSFENLLFSIARFREFTGRYPQRITIVGYGMKKARFDELHSKAVRWPVKGYLRGQRKYLYVPFDDEGDNTAQYEGEKLKGYTLFERDMYGCHGKLRQKRLERNPTRRFHPYFSSAPEIADILNWCPADQSGLQGVYPLSLPWDLRITTDGWGRGAKQYREQHRNEIIPDSRWLEVHADRP</sequence>
<dbReference type="PANTHER" id="PTHR28110:SF1">
    <property type="entry name" value="TRANSMEMBRANE PROTEIN"/>
    <property type="match status" value="1"/>
</dbReference>
<reference evidence="2 3" key="1">
    <citation type="journal article" date="2018" name="Mol. Biol. Evol.">
        <title>Broad Genomic Sampling Reveals a Smut Pathogenic Ancestry of the Fungal Clade Ustilaginomycotina.</title>
        <authorList>
            <person name="Kijpornyongpan T."/>
            <person name="Mondo S.J."/>
            <person name="Barry K."/>
            <person name="Sandor L."/>
            <person name="Lee J."/>
            <person name="Lipzen A."/>
            <person name="Pangilinan J."/>
            <person name="LaButti K."/>
            <person name="Hainaut M."/>
            <person name="Henrissat B."/>
            <person name="Grigoriev I.V."/>
            <person name="Spatafora J.W."/>
            <person name="Aime M.C."/>
        </authorList>
    </citation>
    <scope>NUCLEOTIDE SEQUENCE [LARGE SCALE GENOMIC DNA]</scope>
    <source>
        <strain evidence="2 3">MCA 3882</strain>
    </source>
</reference>
<evidence type="ECO:0000256" key="1">
    <source>
        <dbReference type="SAM" id="Phobius"/>
    </source>
</evidence>
<dbReference type="PANTHER" id="PTHR28110">
    <property type="entry name" value="TRANSMEMBRANE PROTEIN"/>
    <property type="match status" value="1"/>
</dbReference>
<proteinExistence type="predicted"/>
<dbReference type="GeneID" id="37020524"/>
<evidence type="ECO:0000313" key="3">
    <source>
        <dbReference type="Proteomes" id="UP000245771"/>
    </source>
</evidence>
<accession>A0A316VGJ1</accession>
<organism evidence="2 3">
    <name type="scientific">Meira miltonrushii</name>
    <dbReference type="NCBI Taxonomy" id="1280837"/>
    <lineage>
        <taxon>Eukaryota</taxon>
        <taxon>Fungi</taxon>
        <taxon>Dikarya</taxon>
        <taxon>Basidiomycota</taxon>
        <taxon>Ustilaginomycotina</taxon>
        <taxon>Exobasidiomycetes</taxon>
        <taxon>Exobasidiales</taxon>
        <taxon>Brachybasidiaceae</taxon>
        <taxon>Meira</taxon>
    </lineage>
</organism>
<evidence type="ECO:0008006" key="4">
    <source>
        <dbReference type="Google" id="ProtNLM"/>
    </source>
</evidence>
<keyword evidence="1" id="KW-0812">Transmembrane</keyword>
<dbReference type="InParanoid" id="A0A316VGJ1"/>
<evidence type="ECO:0000313" key="2">
    <source>
        <dbReference type="EMBL" id="PWN35443.1"/>
    </source>
</evidence>
<dbReference type="OrthoDB" id="4347at2759"/>
<dbReference type="Proteomes" id="UP000245771">
    <property type="component" value="Unassembled WGS sequence"/>
</dbReference>
<feature type="transmembrane region" description="Helical" evidence="1">
    <location>
        <begin position="49"/>
        <end position="73"/>
    </location>
</feature>
<name>A0A316VGJ1_9BASI</name>
<dbReference type="AlphaFoldDB" id="A0A316VGJ1"/>
<dbReference type="InterPro" id="IPR055323">
    <property type="entry name" value="C57A10.07/YOR238W"/>
</dbReference>